<comment type="caution">
    <text evidence="7">The sequence shown here is derived from an EMBL/GenBank/DDBJ whole genome shotgun (WGS) entry which is preliminary data.</text>
</comment>
<keyword evidence="2" id="KW-0805">Transcription regulation</keyword>
<dbReference type="InterPro" id="IPR036388">
    <property type="entry name" value="WH-like_DNA-bd_sf"/>
</dbReference>
<dbReference type="Pfam" id="PF08281">
    <property type="entry name" value="Sigma70_r4_2"/>
    <property type="match status" value="1"/>
</dbReference>
<dbReference type="Gene3D" id="1.10.10.10">
    <property type="entry name" value="Winged helix-like DNA-binding domain superfamily/Winged helix DNA-binding domain"/>
    <property type="match status" value="1"/>
</dbReference>
<gene>
    <name evidence="7" type="ORF">ACHKAR_14905</name>
</gene>
<dbReference type="SUPFAM" id="SSF88946">
    <property type="entry name" value="Sigma2 domain of RNA polymerase sigma factors"/>
    <property type="match status" value="1"/>
</dbReference>
<dbReference type="InterPro" id="IPR014284">
    <property type="entry name" value="RNA_pol_sigma-70_dom"/>
</dbReference>
<evidence type="ECO:0000256" key="3">
    <source>
        <dbReference type="ARBA" id="ARBA00023082"/>
    </source>
</evidence>
<dbReference type="PANTHER" id="PTHR43133">
    <property type="entry name" value="RNA POLYMERASE ECF-TYPE SIGMA FACTO"/>
    <property type="match status" value="1"/>
</dbReference>
<feature type="domain" description="RNA polymerase sigma factor 70 region 4 type 2" evidence="6">
    <location>
        <begin position="113"/>
        <end position="161"/>
    </location>
</feature>
<evidence type="ECO:0000313" key="7">
    <source>
        <dbReference type="EMBL" id="MFH6984743.1"/>
    </source>
</evidence>
<dbReference type="InterPro" id="IPR013324">
    <property type="entry name" value="RNA_pol_sigma_r3/r4-like"/>
</dbReference>
<dbReference type="InterPro" id="IPR013325">
    <property type="entry name" value="RNA_pol_sigma_r2"/>
</dbReference>
<evidence type="ECO:0000259" key="5">
    <source>
        <dbReference type="Pfam" id="PF04542"/>
    </source>
</evidence>
<name>A0ABW7NAX7_9BACT</name>
<dbReference type="InterPro" id="IPR007627">
    <property type="entry name" value="RNA_pol_sigma70_r2"/>
</dbReference>
<keyword evidence="3" id="KW-0731">Sigma factor</keyword>
<comment type="similarity">
    <text evidence="1">Belongs to the sigma-70 factor family. ECF subfamily.</text>
</comment>
<protein>
    <submittedName>
        <fullName evidence="7">RNA polymerase sigma factor</fullName>
    </submittedName>
</protein>
<evidence type="ECO:0000313" key="8">
    <source>
        <dbReference type="Proteomes" id="UP001610063"/>
    </source>
</evidence>
<evidence type="ECO:0000259" key="6">
    <source>
        <dbReference type="Pfam" id="PF08281"/>
    </source>
</evidence>
<keyword evidence="8" id="KW-1185">Reference proteome</keyword>
<reference evidence="7 8" key="1">
    <citation type="journal article" date="2013" name="Int. J. Syst. Evol. Microbiol.">
        <title>Marinoscillum luteum sp. nov., isolated from marine sediment.</title>
        <authorList>
            <person name="Cha I.T."/>
            <person name="Park S.J."/>
            <person name="Kim S.J."/>
            <person name="Kim J.G."/>
            <person name="Jung M.Y."/>
            <person name="Shin K.S."/>
            <person name="Kwon K.K."/>
            <person name="Yang S.H."/>
            <person name="Seo Y.S."/>
            <person name="Rhee S.K."/>
        </authorList>
    </citation>
    <scope>NUCLEOTIDE SEQUENCE [LARGE SCALE GENOMIC DNA]</scope>
    <source>
        <strain evidence="7 8">KCTC 23939</strain>
    </source>
</reference>
<dbReference type="InterPro" id="IPR039425">
    <property type="entry name" value="RNA_pol_sigma-70-like"/>
</dbReference>
<evidence type="ECO:0000256" key="1">
    <source>
        <dbReference type="ARBA" id="ARBA00010641"/>
    </source>
</evidence>
<dbReference type="Proteomes" id="UP001610063">
    <property type="component" value="Unassembled WGS sequence"/>
</dbReference>
<dbReference type="NCBIfam" id="TIGR02937">
    <property type="entry name" value="sigma70-ECF"/>
    <property type="match status" value="1"/>
</dbReference>
<dbReference type="PANTHER" id="PTHR43133:SF46">
    <property type="entry name" value="RNA POLYMERASE SIGMA-70 FACTOR ECF SUBFAMILY"/>
    <property type="match status" value="1"/>
</dbReference>
<sequence>MSQLIQEILKGDRRAQGRFYDEFSPLVMGICMRYMKSHEAASDVFQEAFIKIFNNLGQVKNMQAVAGWIKRITVNTALDHLRVIRYDHDVFLEANELSDQFYSDLIDKLSTEVILQAVNNLAEGYRVIFNMSVIDGFSHKEIANELGISESTSRSQLTHARHVLKRYLNELGITRYEQVI</sequence>
<dbReference type="CDD" id="cd06171">
    <property type="entry name" value="Sigma70_r4"/>
    <property type="match status" value="1"/>
</dbReference>
<dbReference type="InterPro" id="IPR013249">
    <property type="entry name" value="RNA_pol_sigma70_r4_t2"/>
</dbReference>
<dbReference type="SUPFAM" id="SSF88659">
    <property type="entry name" value="Sigma3 and sigma4 domains of RNA polymerase sigma factors"/>
    <property type="match status" value="1"/>
</dbReference>
<proteinExistence type="inferred from homology"/>
<feature type="domain" description="RNA polymerase sigma-70 region 2" evidence="5">
    <location>
        <begin position="19"/>
        <end position="82"/>
    </location>
</feature>
<evidence type="ECO:0000256" key="4">
    <source>
        <dbReference type="ARBA" id="ARBA00023163"/>
    </source>
</evidence>
<dbReference type="Pfam" id="PF04542">
    <property type="entry name" value="Sigma70_r2"/>
    <property type="match status" value="1"/>
</dbReference>
<accession>A0ABW7NAX7</accession>
<keyword evidence="4" id="KW-0804">Transcription</keyword>
<dbReference type="Gene3D" id="1.10.1740.10">
    <property type="match status" value="1"/>
</dbReference>
<dbReference type="EMBL" id="JBIPKE010000018">
    <property type="protein sequence ID" value="MFH6984743.1"/>
    <property type="molecule type" value="Genomic_DNA"/>
</dbReference>
<organism evidence="7 8">
    <name type="scientific">Marinoscillum luteum</name>
    <dbReference type="NCBI Taxonomy" id="861051"/>
    <lineage>
        <taxon>Bacteria</taxon>
        <taxon>Pseudomonadati</taxon>
        <taxon>Bacteroidota</taxon>
        <taxon>Cytophagia</taxon>
        <taxon>Cytophagales</taxon>
        <taxon>Reichenbachiellaceae</taxon>
        <taxon>Marinoscillum</taxon>
    </lineage>
</organism>
<evidence type="ECO:0000256" key="2">
    <source>
        <dbReference type="ARBA" id="ARBA00023015"/>
    </source>
</evidence>